<gene>
    <name evidence="1" type="ORF">Van01_54170</name>
</gene>
<comment type="caution">
    <text evidence="1">The sequence shown here is derived from an EMBL/GenBank/DDBJ whole genome shotgun (WGS) entry which is preliminary data.</text>
</comment>
<name>A0ABQ4I2U1_9ACTN</name>
<dbReference type="RefSeq" id="WP_239099335.1">
    <property type="nucleotide sequence ID" value="NZ_BOOZ01000047.1"/>
</dbReference>
<dbReference type="EMBL" id="BOOZ01000047">
    <property type="protein sequence ID" value="GIJ12203.1"/>
    <property type="molecule type" value="Genomic_DNA"/>
</dbReference>
<accession>A0ABQ4I2U1</accession>
<reference evidence="1 2" key="1">
    <citation type="submission" date="2021-01" db="EMBL/GenBank/DDBJ databases">
        <title>Whole genome shotgun sequence of Verrucosispora andamanensis NBRC 109075.</title>
        <authorList>
            <person name="Komaki H."/>
            <person name="Tamura T."/>
        </authorList>
    </citation>
    <scope>NUCLEOTIDE SEQUENCE [LARGE SCALE GENOMIC DNA]</scope>
    <source>
        <strain evidence="1 2">NBRC 109075</strain>
    </source>
</reference>
<proteinExistence type="predicted"/>
<dbReference type="Proteomes" id="UP000647017">
    <property type="component" value="Unassembled WGS sequence"/>
</dbReference>
<evidence type="ECO:0000313" key="2">
    <source>
        <dbReference type="Proteomes" id="UP000647017"/>
    </source>
</evidence>
<sequence>MTATGKKTTARLRAGDRILITDDLSKASTRTGGRWHPSRVKTGATTATVSHLDAIAGRRTRYDVVTDAGTVPNLSGSQTFLLAPEDAQPASVTSVQRWKEIEQSASTPEFRACVAAGVENADDTMDEALRGVTDAVAGPFARGDETWCRLAISGFEELRDKGVFAHLNDVPPEPVPGGWVQFHPDGPRVHPDYARPIAHGDHIYDMVGRLELRVGDVILEYGADLRILDITAYQCTHPGHPRDHRWYAKVIGLTAEDRRRTFSRPWGTALCLAYDRGVPRRRDVPDLAPADAPAPQDMVVERAYAVQVGREHTAWETVSHGAAVGPAPQLARDVALRQAYPLDVDRWRVLVYADTDRAYPPVYTYGLTEANQDGLYCTHGDDPRHHTAECPGRHP</sequence>
<evidence type="ECO:0000313" key="1">
    <source>
        <dbReference type="EMBL" id="GIJ12203.1"/>
    </source>
</evidence>
<organism evidence="1 2">
    <name type="scientific">Micromonospora andamanensis</name>
    <dbReference type="NCBI Taxonomy" id="1287068"/>
    <lineage>
        <taxon>Bacteria</taxon>
        <taxon>Bacillati</taxon>
        <taxon>Actinomycetota</taxon>
        <taxon>Actinomycetes</taxon>
        <taxon>Micromonosporales</taxon>
        <taxon>Micromonosporaceae</taxon>
        <taxon>Micromonospora</taxon>
    </lineage>
</organism>
<keyword evidence="2" id="KW-1185">Reference proteome</keyword>
<protein>
    <submittedName>
        <fullName evidence="1">Uncharacterized protein</fullName>
    </submittedName>
</protein>